<evidence type="ECO:0000313" key="1">
    <source>
        <dbReference type="EMBL" id="KAF5863947.1"/>
    </source>
</evidence>
<protein>
    <submittedName>
        <fullName evidence="1">Uncharacterized protein</fullName>
    </submittedName>
</protein>
<accession>A0A8H6A8X8</accession>
<dbReference type="Proteomes" id="UP000541154">
    <property type="component" value="Unassembled WGS sequence"/>
</dbReference>
<keyword evidence="2" id="KW-1185">Reference proteome</keyword>
<gene>
    <name evidence="1" type="ORF">ETB97_009054</name>
</gene>
<dbReference type="Gene3D" id="2.60.120.200">
    <property type="match status" value="1"/>
</dbReference>
<dbReference type="InterPro" id="IPR013320">
    <property type="entry name" value="ConA-like_dom_sf"/>
</dbReference>
<comment type="caution">
    <text evidence="1">The sequence shown here is derived from an EMBL/GenBank/DDBJ whole genome shotgun (WGS) entry which is preliminary data.</text>
</comment>
<sequence>MRPLNGTASSTKPTLAPHFRFLASGLQSNEKNTPLPFVTPVPISWLQNPIRLIIRGVNETHYTLSAASSVRPNEIQLIGQVPATIVSDGAGLFTGSLVGVYATNNGGSGATPSYISRWRYRGIGQAIVKGQYEMAL</sequence>
<organism evidence="1 2">
    <name type="scientific">Petromyces alliaceus</name>
    <name type="common">Aspergillus alliaceus</name>
    <dbReference type="NCBI Taxonomy" id="209559"/>
    <lineage>
        <taxon>Eukaryota</taxon>
        <taxon>Fungi</taxon>
        <taxon>Dikarya</taxon>
        <taxon>Ascomycota</taxon>
        <taxon>Pezizomycotina</taxon>
        <taxon>Eurotiomycetes</taxon>
        <taxon>Eurotiomycetidae</taxon>
        <taxon>Eurotiales</taxon>
        <taxon>Aspergillaceae</taxon>
        <taxon>Aspergillus</taxon>
        <taxon>Aspergillus subgen. Circumdati</taxon>
    </lineage>
</organism>
<name>A0A8H6A8X8_PETAA</name>
<evidence type="ECO:0000313" key="2">
    <source>
        <dbReference type="Proteomes" id="UP000541154"/>
    </source>
</evidence>
<dbReference type="EMBL" id="SPNV01000042">
    <property type="protein sequence ID" value="KAF5863947.1"/>
    <property type="molecule type" value="Genomic_DNA"/>
</dbReference>
<dbReference type="AlphaFoldDB" id="A0A8H6A8X8"/>
<dbReference type="SUPFAM" id="SSF49899">
    <property type="entry name" value="Concanavalin A-like lectins/glucanases"/>
    <property type="match status" value="1"/>
</dbReference>
<reference evidence="1 2" key="1">
    <citation type="submission" date="2019-04" db="EMBL/GenBank/DDBJ databases">
        <title>Aspergillus burnettii sp. nov., novel species from soil in southeast Queensland.</title>
        <authorList>
            <person name="Gilchrist C.L.M."/>
            <person name="Pitt J.I."/>
            <person name="Lange L."/>
            <person name="Lacey H.J."/>
            <person name="Vuong D."/>
            <person name="Midgley D.J."/>
            <person name="Greenfield P."/>
            <person name="Bradbury M."/>
            <person name="Lacey E."/>
            <person name="Busk P.K."/>
            <person name="Pilgaard B."/>
            <person name="Chooi Y.H."/>
            <person name="Piggott A.M."/>
        </authorList>
    </citation>
    <scope>NUCLEOTIDE SEQUENCE [LARGE SCALE GENOMIC DNA]</scope>
    <source>
        <strain evidence="1 2">FRR 5400</strain>
    </source>
</reference>
<proteinExistence type="predicted"/>